<keyword evidence="4" id="KW-0597">Phosphoprotein</keyword>
<dbReference type="InterPro" id="IPR050351">
    <property type="entry name" value="BphY/WalK/GraS-like"/>
</dbReference>
<dbReference type="FunFam" id="3.30.565.10:FF:000006">
    <property type="entry name" value="Sensor histidine kinase WalK"/>
    <property type="match status" value="1"/>
</dbReference>
<dbReference type="EMBL" id="RLIH01000001">
    <property type="protein sequence ID" value="RVU55720.1"/>
    <property type="molecule type" value="Genomic_DNA"/>
</dbReference>
<evidence type="ECO:0000256" key="5">
    <source>
        <dbReference type="ARBA" id="ARBA00022679"/>
    </source>
</evidence>
<keyword evidence="7" id="KW-0902">Two-component regulatory system</keyword>
<dbReference type="InterPro" id="IPR003661">
    <property type="entry name" value="HisK_dim/P_dom"/>
</dbReference>
<dbReference type="Gene3D" id="3.30.565.10">
    <property type="entry name" value="Histidine kinase-like ATPase, C-terminal domain"/>
    <property type="match status" value="1"/>
</dbReference>
<dbReference type="SUPFAM" id="SSF55874">
    <property type="entry name" value="ATPase domain of HSP90 chaperone/DNA topoisomerase II/histidine kinase"/>
    <property type="match status" value="1"/>
</dbReference>
<dbReference type="Pfam" id="PF00512">
    <property type="entry name" value="HisKA"/>
    <property type="match status" value="1"/>
</dbReference>
<feature type="transmembrane region" description="Helical" evidence="9">
    <location>
        <begin position="172"/>
        <end position="192"/>
    </location>
</feature>
<evidence type="ECO:0000313" key="11">
    <source>
        <dbReference type="EMBL" id="RVU55720.1"/>
    </source>
</evidence>
<keyword evidence="8 9" id="KW-0472">Membrane</keyword>
<evidence type="ECO:0000256" key="9">
    <source>
        <dbReference type="SAM" id="Phobius"/>
    </source>
</evidence>
<dbReference type="AlphaFoldDB" id="A0A437S9B8"/>
<dbReference type="GO" id="GO:0005886">
    <property type="term" value="C:plasma membrane"/>
    <property type="evidence" value="ECO:0007669"/>
    <property type="project" value="TreeGrafter"/>
</dbReference>
<dbReference type="InterPro" id="IPR004358">
    <property type="entry name" value="Sig_transdc_His_kin-like_C"/>
</dbReference>
<keyword evidence="12" id="KW-1185">Reference proteome</keyword>
<dbReference type="PANTHER" id="PTHR45453:SF1">
    <property type="entry name" value="PHOSPHATE REGULON SENSOR PROTEIN PHOR"/>
    <property type="match status" value="1"/>
</dbReference>
<evidence type="ECO:0000256" key="7">
    <source>
        <dbReference type="ARBA" id="ARBA00023012"/>
    </source>
</evidence>
<proteinExistence type="predicted"/>
<keyword evidence="5" id="KW-0808">Transferase</keyword>
<evidence type="ECO:0000256" key="2">
    <source>
        <dbReference type="ARBA" id="ARBA00004370"/>
    </source>
</evidence>
<evidence type="ECO:0000256" key="8">
    <source>
        <dbReference type="ARBA" id="ARBA00023136"/>
    </source>
</evidence>
<dbReference type="Gene3D" id="1.10.287.130">
    <property type="match status" value="1"/>
</dbReference>
<dbReference type="CDD" id="cd00082">
    <property type="entry name" value="HisKA"/>
    <property type="match status" value="1"/>
</dbReference>
<keyword evidence="6" id="KW-0418">Kinase</keyword>
<reference evidence="11 12" key="1">
    <citation type="submission" date="2018-11" db="EMBL/GenBank/DDBJ databases">
        <title>Genome sequencing and assembly of Anaerosphaera sp. nov., GS7-6-2.</title>
        <authorList>
            <person name="Rettenmaier R."/>
            <person name="Liebl W."/>
            <person name="Zverlov V."/>
        </authorList>
    </citation>
    <scope>NUCLEOTIDE SEQUENCE [LARGE SCALE GENOMIC DNA]</scope>
    <source>
        <strain evidence="11 12">GS7-6-2</strain>
    </source>
</reference>
<dbReference type="SMART" id="SM00387">
    <property type="entry name" value="HATPase_c"/>
    <property type="match status" value="1"/>
</dbReference>
<evidence type="ECO:0000256" key="6">
    <source>
        <dbReference type="ARBA" id="ARBA00022777"/>
    </source>
</evidence>
<dbReference type="InterPro" id="IPR003594">
    <property type="entry name" value="HATPase_dom"/>
</dbReference>
<dbReference type="PROSITE" id="PS50109">
    <property type="entry name" value="HIS_KIN"/>
    <property type="match status" value="1"/>
</dbReference>
<keyword evidence="9" id="KW-0812">Transmembrane</keyword>
<dbReference type="RefSeq" id="WP_127722712.1">
    <property type="nucleotide sequence ID" value="NZ_RLIH01000001.1"/>
</dbReference>
<dbReference type="PRINTS" id="PR00344">
    <property type="entry name" value="BCTRLSENSOR"/>
</dbReference>
<dbReference type="CDD" id="cd00075">
    <property type="entry name" value="HATPase"/>
    <property type="match status" value="1"/>
</dbReference>
<sequence length="416" mass="47662">MIRSLKIKFITIIMGVLTAVFIGIFVVLNIFMQSKSSEQTGKLLMLIAQQDGVEFLQDFRRDYFRDDFFKSPDFGINTLDLSPAARASRIFYVKIDQSNRVFEFHLDMITGLSIEDAKSYLEDALTKNKKQGFIDNFQYLIADKDYGKMIIFAEKSIETQLLNQLMDVSLKVAIFSLAIFFILSIYLSNWAIKPVKTAFENQKQFISDASHELKTPLTIISTNVDVLENEIGKNKRLEDIKSQTNRMNLLIKELLSLAKTDEGKADLEFKNFNVSQAILNSSLEFESRAFEEGKNLEIEVKENIFYKGNEDKIKQLCSILIDNAIKHSQDNGDIKVRFKKESSKLHFSVYNTGTGIPESEREKVFERFYRSDSSRSRDTGGYGLGLSIAKSIVEIHRGKIYITGEYGSWIQFNVIL</sequence>
<gene>
    <name evidence="11" type="ORF">EF514_00455</name>
</gene>
<dbReference type="Pfam" id="PF02518">
    <property type="entry name" value="HATPase_c"/>
    <property type="match status" value="1"/>
</dbReference>
<evidence type="ECO:0000313" key="12">
    <source>
        <dbReference type="Proteomes" id="UP000288812"/>
    </source>
</evidence>
<keyword evidence="9" id="KW-1133">Transmembrane helix</keyword>
<name>A0A437S9B8_9FIRM</name>
<comment type="catalytic activity">
    <reaction evidence="1">
        <text>ATP + protein L-histidine = ADP + protein N-phospho-L-histidine.</text>
        <dbReference type="EC" id="2.7.13.3"/>
    </reaction>
</comment>
<organism evidence="11 12">
    <name type="scientific">Anaerosphaera multitolerans</name>
    <dbReference type="NCBI Taxonomy" id="2487351"/>
    <lineage>
        <taxon>Bacteria</taxon>
        <taxon>Bacillati</taxon>
        <taxon>Bacillota</taxon>
        <taxon>Tissierellia</taxon>
        <taxon>Tissierellales</taxon>
        <taxon>Peptoniphilaceae</taxon>
        <taxon>Anaerosphaera</taxon>
    </lineage>
</organism>
<accession>A0A437S9B8</accession>
<dbReference type="EC" id="2.7.13.3" evidence="3"/>
<dbReference type="InterPro" id="IPR036890">
    <property type="entry name" value="HATPase_C_sf"/>
</dbReference>
<evidence type="ECO:0000256" key="3">
    <source>
        <dbReference type="ARBA" id="ARBA00012438"/>
    </source>
</evidence>
<dbReference type="PANTHER" id="PTHR45453">
    <property type="entry name" value="PHOSPHATE REGULON SENSOR PROTEIN PHOR"/>
    <property type="match status" value="1"/>
</dbReference>
<evidence type="ECO:0000256" key="4">
    <source>
        <dbReference type="ARBA" id="ARBA00022553"/>
    </source>
</evidence>
<dbReference type="Proteomes" id="UP000288812">
    <property type="component" value="Unassembled WGS sequence"/>
</dbReference>
<dbReference type="SUPFAM" id="SSF47384">
    <property type="entry name" value="Homodimeric domain of signal transducing histidine kinase"/>
    <property type="match status" value="1"/>
</dbReference>
<feature type="domain" description="Histidine kinase" evidence="10">
    <location>
        <begin position="208"/>
        <end position="416"/>
    </location>
</feature>
<dbReference type="InterPro" id="IPR036097">
    <property type="entry name" value="HisK_dim/P_sf"/>
</dbReference>
<comment type="subcellular location">
    <subcellularLocation>
        <location evidence="2">Membrane</location>
    </subcellularLocation>
</comment>
<feature type="transmembrane region" description="Helical" evidence="9">
    <location>
        <begin position="12"/>
        <end position="32"/>
    </location>
</feature>
<dbReference type="GO" id="GO:0000155">
    <property type="term" value="F:phosphorelay sensor kinase activity"/>
    <property type="evidence" value="ECO:0007669"/>
    <property type="project" value="InterPro"/>
</dbReference>
<dbReference type="GO" id="GO:0016036">
    <property type="term" value="P:cellular response to phosphate starvation"/>
    <property type="evidence" value="ECO:0007669"/>
    <property type="project" value="TreeGrafter"/>
</dbReference>
<dbReference type="SMART" id="SM00388">
    <property type="entry name" value="HisKA"/>
    <property type="match status" value="1"/>
</dbReference>
<dbReference type="InterPro" id="IPR005467">
    <property type="entry name" value="His_kinase_dom"/>
</dbReference>
<dbReference type="GO" id="GO:0004721">
    <property type="term" value="F:phosphoprotein phosphatase activity"/>
    <property type="evidence" value="ECO:0007669"/>
    <property type="project" value="TreeGrafter"/>
</dbReference>
<dbReference type="FunFam" id="1.10.287.130:FF:000001">
    <property type="entry name" value="Two-component sensor histidine kinase"/>
    <property type="match status" value="1"/>
</dbReference>
<protein>
    <recommendedName>
        <fullName evidence="3">histidine kinase</fullName>
        <ecNumber evidence="3">2.7.13.3</ecNumber>
    </recommendedName>
</protein>
<evidence type="ECO:0000259" key="10">
    <source>
        <dbReference type="PROSITE" id="PS50109"/>
    </source>
</evidence>
<dbReference type="OrthoDB" id="9813151at2"/>
<evidence type="ECO:0000256" key="1">
    <source>
        <dbReference type="ARBA" id="ARBA00000085"/>
    </source>
</evidence>
<comment type="caution">
    <text evidence="11">The sequence shown here is derived from an EMBL/GenBank/DDBJ whole genome shotgun (WGS) entry which is preliminary data.</text>
</comment>